<evidence type="ECO:0000259" key="1">
    <source>
        <dbReference type="Pfam" id="PF00182"/>
    </source>
</evidence>
<dbReference type="Pfam" id="PF00182">
    <property type="entry name" value="Glyco_hydro_19"/>
    <property type="match status" value="1"/>
</dbReference>
<dbReference type="PANTHER" id="PTHR34408">
    <property type="entry name" value="FAMILY PROTEIN, PUTATIVE-RELATED"/>
    <property type="match status" value="1"/>
</dbReference>
<comment type="caution">
    <text evidence="2">The sequence shown here is derived from an EMBL/GenBank/DDBJ whole genome shotgun (WGS) entry which is preliminary data.</text>
</comment>
<dbReference type="GO" id="GO:0006032">
    <property type="term" value="P:chitin catabolic process"/>
    <property type="evidence" value="ECO:0007669"/>
    <property type="project" value="InterPro"/>
</dbReference>
<dbReference type="InterPro" id="IPR000726">
    <property type="entry name" value="Glyco_hydro_19_cat"/>
</dbReference>
<sequence length="210" mass="23711">MTRDQFRKAAGISDALADRWYPSIISAMNEFKITTPQRQAAFLAQVGHESGGFSRIAESFNYSVSGLSIFSKYLTPAQRNELGRQTREKTVPKERQIKIANLVYGNRYGNGADEGWKFRGRGLIQITFKNNYADCGKGLGVDLISKPELLEWEEYAARSAGWYWDSRKLNAFADEGEFTKITKAINGGLNGQEDRIKRWKLAESVLLPTK</sequence>
<dbReference type="Proteomes" id="UP001058124">
    <property type="component" value="Unassembled WGS sequence"/>
</dbReference>
<accession>A0AAV5MX45</accession>
<organism evidence="2 3">
    <name type="scientific">Leminorella grimontii</name>
    <dbReference type="NCBI Taxonomy" id="82981"/>
    <lineage>
        <taxon>Bacteria</taxon>
        <taxon>Pseudomonadati</taxon>
        <taxon>Pseudomonadota</taxon>
        <taxon>Gammaproteobacteria</taxon>
        <taxon>Enterobacterales</taxon>
        <taxon>Budviciaceae</taxon>
        <taxon>Leminorella</taxon>
    </lineage>
</organism>
<feature type="domain" description="Glycoside hydrolase family 19 catalytic" evidence="1">
    <location>
        <begin position="113"/>
        <end position="166"/>
    </location>
</feature>
<dbReference type="SUPFAM" id="SSF53955">
    <property type="entry name" value="Lysozyme-like"/>
    <property type="match status" value="1"/>
</dbReference>
<reference evidence="2" key="1">
    <citation type="submission" date="2022-06" db="EMBL/GenBank/DDBJ databases">
        <title>Draft genome sequences of Leminorella grimontii str. JCM5902.</title>
        <authorList>
            <person name="Wakabayashi Y."/>
            <person name="Kojima K."/>
        </authorList>
    </citation>
    <scope>NUCLEOTIDE SEQUENCE</scope>
    <source>
        <strain evidence="2">JCM 5902</strain>
    </source>
</reference>
<gene>
    <name evidence="2" type="ORF">SOASR030_05230</name>
</gene>
<dbReference type="InterPro" id="IPR023346">
    <property type="entry name" value="Lysozyme-like_dom_sf"/>
</dbReference>
<evidence type="ECO:0000313" key="3">
    <source>
        <dbReference type="Proteomes" id="UP001058124"/>
    </source>
</evidence>
<dbReference type="Gene3D" id="1.10.530.10">
    <property type="match status" value="1"/>
</dbReference>
<protein>
    <submittedName>
        <fullName evidence="2">Endolysin</fullName>
    </submittedName>
</protein>
<dbReference type="InterPro" id="IPR052354">
    <property type="entry name" value="Cell_Wall_Dynamics_Protein"/>
</dbReference>
<proteinExistence type="predicted"/>
<keyword evidence="3" id="KW-1185">Reference proteome</keyword>
<name>A0AAV5MX45_9GAMM</name>
<dbReference type="GO" id="GO:0016998">
    <property type="term" value="P:cell wall macromolecule catabolic process"/>
    <property type="evidence" value="ECO:0007669"/>
    <property type="project" value="InterPro"/>
</dbReference>
<evidence type="ECO:0000313" key="2">
    <source>
        <dbReference type="EMBL" id="GKX54411.1"/>
    </source>
</evidence>
<dbReference type="AlphaFoldDB" id="A0AAV5MX45"/>
<dbReference type="EMBL" id="BRLH01000001">
    <property type="protein sequence ID" value="GKX54411.1"/>
    <property type="molecule type" value="Genomic_DNA"/>
</dbReference>
<dbReference type="GO" id="GO:0004568">
    <property type="term" value="F:chitinase activity"/>
    <property type="evidence" value="ECO:0007669"/>
    <property type="project" value="InterPro"/>
</dbReference>
<dbReference type="RefSeq" id="WP_027272975.1">
    <property type="nucleotide sequence ID" value="NZ_BRLH01000001.1"/>
</dbReference>
<dbReference type="PANTHER" id="PTHR34408:SF1">
    <property type="entry name" value="GLYCOSYL HYDROLASE FAMILY 19 DOMAIN-CONTAINING PROTEIN HI_1415"/>
    <property type="match status" value="1"/>
</dbReference>